<reference evidence="2 3" key="1">
    <citation type="submission" date="2019-05" db="EMBL/GenBank/DDBJ databases">
        <title>Another draft genome of Portunus trituberculatus and its Hox gene families provides insights of decapod evolution.</title>
        <authorList>
            <person name="Jeong J.-H."/>
            <person name="Song I."/>
            <person name="Kim S."/>
            <person name="Choi T."/>
            <person name="Kim D."/>
            <person name="Ryu S."/>
            <person name="Kim W."/>
        </authorList>
    </citation>
    <scope>NUCLEOTIDE SEQUENCE [LARGE SCALE GENOMIC DNA]</scope>
    <source>
        <tissue evidence="2">Muscle</tissue>
    </source>
</reference>
<proteinExistence type="predicted"/>
<gene>
    <name evidence="2" type="ORF">E2C01_064362</name>
</gene>
<evidence type="ECO:0000313" key="3">
    <source>
        <dbReference type="Proteomes" id="UP000324222"/>
    </source>
</evidence>
<sequence length="162" mass="18465">MASEEDGSEGKSSGSRKKARYAQKYNIAWESEPEFKGWLRSSSKGQLFEFCSACHVHISVSHGKMVENIQLQRNKQNCTAIAKQPSVLDMPSCSPKRMGILKGFLSFVNVRPHKLLHPNQTRWLSLHMVVVRLLEQYEALKLYFTGAVLDDRLLACENILQR</sequence>
<evidence type="ECO:0000313" key="2">
    <source>
        <dbReference type="EMBL" id="MPC70123.1"/>
    </source>
</evidence>
<name>A0A5B7HIV3_PORTR</name>
<protein>
    <submittedName>
        <fullName evidence="2">Uncharacterized protein</fullName>
    </submittedName>
</protein>
<feature type="region of interest" description="Disordered" evidence="1">
    <location>
        <begin position="1"/>
        <end position="20"/>
    </location>
</feature>
<comment type="caution">
    <text evidence="2">The sequence shown here is derived from an EMBL/GenBank/DDBJ whole genome shotgun (WGS) entry which is preliminary data.</text>
</comment>
<accession>A0A5B7HIV3</accession>
<dbReference type="AlphaFoldDB" id="A0A5B7HIV3"/>
<organism evidence="2 3">
    <name type="scientific">Portunus trituberculatus</name>
    <name type="common">Swimming crab</name>
    <name type="synonym">Neptunus trituberculatus</name>
    <dbReference type="NCBI Taxonomy" id="210409"/>
    <lineage>
        <taxon>Eukaryota</taxon>
        <taxon>Metazoa</taxon>
        <taxon>Ecdysozoa</taxon>
        <taxon>Arthropoda</taxon>
        <taxon>Crustacea</taxon>
        <taxon>Multicrustacea</taxon>
        <taxon>Malacostraca</taxon>
        <taxon>Eumalacostraca</taxon>
        <taxon>Eucarida</taxon>
        <taxon>Decapoda</taxon>
        <taxon>Pleocyemata</taxon>
        <taxon>Brachyura</taxon>
        <taxon>Eubrachyura</taxon>
        <taxon>Portunoidea</taxon>
        <taxon>Portunidae</taxon>
        <taxon>Portuninae</taxon>
        <taxon>Portunus</taxon>
    </lineage>
</organism>
<evidence type="ECO:0000256" key="1">
    <source>
        <dbReference type="SAM" id="MobiDB-lite"/>
    </source>
</evidence>
<dbReference type="OrthoDB" id="6375565at2759"/>
<dbReference type="EMBL" id="VSRR010030592">
    <property type="protein sequence ID" value="MPC70123.1"/>
    <property type="molecule type" value="Genomic_DNA"/>
</dbReference>
<keyword evidence="3" id="KW-1185">Reference proteome</keyword>
<dbReference type="Proteomes" id="UP000324222">
    <property type="component" value="Unassembled WGS sequence"/>
</dbReference>